<dbReference type="InterPro" id="IPR001962">
    <property type="entry name" value="Asn_synthase"/>
</dbReference>
<dbReference type="AlphaFoldDB" id="A0A0U2RKU0"/>
<accession>A0A0U2RKU0</accession>
<dbReference type="EMBL" id="CP013650">
    <property type="protein sequence ID" value="ALS97898.1"/>
    <property type="molecule type" value="Genomic_DNA"/>
</dbReference>
<feature type="domain" description="Asparagine synthetase" evidence="1">
    <location>
        <begin position="32"/>
        <end position="112"/>
    </location>
</feature>
<dbReference type="GO" id="GO:0004066">
    <property type="term" value="F:asparagine synthase (glutamine-hydrolyzing) activity"/>
    <property type="evidence" value="ECO:0007669"/>
    <property type="project" value="InterPro"/>
</dbReference>
<dbReference type="Pfam" id="PF00733">
    <property type="entry name" value="Asn_synthase"/>
    <property type="match status" value="1"/>
</dbReference>
<dbReference type="OrthoDB" id="9763290at2"/>
<evidence type="ECO:0000259" key="1">
    <source>
        <dbReference type="Pfam" id="PF00733"/>
    </source>
</evidence>
<dbReference type="GO" id="GO:0006529">
    <property type="term" value="P:asparagine biosynthetic process"/>
    <property type="evidence" value="ECO:0007669"/>
    <property type="project" value="InterPro"/>
</dbReference>
<dbReference type="KEGG" id="lal:AT746_06200"/>
<dbReference type="STRING" id="1526571.AT746_06200"/>
<dbReference type="Proteomes" id="UP000068447">
    <property type="component" value="Chromosome"/>
</dbReference>
<reference evidence="2 3" key="1">
    <citation type="submission" date="2015-12" db="EMBL/GenBank/DDBJ databases">
        <title>Complete genome of Lacimicrobium alkaliphilum KCTC 32984.</title>
        <authorList>
            <person name="Kim S.-G."/>
            <person name="Lee Y.-J."/>
        </authorList>
    </citation>
    <scope>NUCLEOTIDE SEQUENCE [LARGE SCALE GENOMIC DNA]</scope>
    <source>
        <strain evidence="2 3">YelD216</strain>
    </source>
</reference>
<proteinExistence type="predicted"/>
<dbReference type="RefSeq" id="WP_062477910.1">
    <property type="nucleotide sequence ID" value="NZ_CP013650.1"/>
</dbReference>
<dbReference type="SUPFAM" id="SSF52402">
    <property type="entry name" value="Adenine nucleotide alpha hydrolases-like"/>
    <property type="match status" value="1"/>
</dbReference>
<sequence>MGKVAELKKTGRMLVSGRMTDVALGNFMALHQRIIPSQVIDRPKGYFPVPALRQMQGEYLNLARDVFSQQVARQRNLFDMAYIDQMLASPQDFTGPFGSRLWQVTLLELWLQELGIHH</sequence>
<gene>
    <name evidence="2" type="ORF">AT746_06200</name>
</gene>
<keyword evidence="3" id="KW-1185">Reference proteome</keyword>
<name>A0A0U2RKU0_9ALTE</name>
<organism evidence="2 3">
    <name type="scientific">Lacimicrobium alkaliphilum</name>
    <dbReference type="NCBI Taxonomy" id="1526571"/>
    <lineage>
        <taxon>Bacteria</taxon>
        <taxon>Pseudomonadati</taxon>
        <taxon>Pseudomonadota</taxon>
        <taxon>Gammaproteobacteria</taxon>
        <taxon>Alteromonadales</taxon>
        <taxon>Alteromonadaceae</taxon>
        <taxon>Lacimicrobium</taxon>
    </lineage>
</organism>
<evidence type="ECO:0000313" key="2">
    <source>
        <dbReference type="EMBL" id="ALS97898.1"/>
    </source>
</evidence>
<protein>
    <recommendedName>
        <fullName evidence="1">Asparagine synthetase domain-containing protein</fullName>
    </recommendedName>
</protein>
<evidence type="ECO:0000313" key="3">
    <source>
        <dbReference type="Proteomes" id="UP000068447"/>
    </source>
</evidence>